<dbReference type="Gene3D" id="1.10.220.160">
    <property type="match status" value="1"/>
</dbReference>
<dbReference type="InterPro" id="IPR046341">
    <property type="entry name" value="SET_dom_sf"/>
</dbReference>
<gene>
    <name evidence="2" type="ORF">SEMRO_49_G028830.1</name>
</gene>
<name>A0A9N8DFZ3_9STRA</name>
<evidence type="ECO:0000313" key="2">
    <source>
        <dbReference type="EMBL" id="CAB9498964.1"/>
    </source>
</evidence>
<dbReference type="OrthoDB" id="3174329at2759"/>
<evidence type="ECO:0000259" key="1">
    <source>
        <dbReference type="PROSITE" id="PS50280"/>
    </source>
</evidence>
<dbReference type="Proteomes" id="UP001153069">
    <property type="component" value="Unassembled WGS sequence"/>
</dbReference>
<comment type="caution">
    <text evidence="2">The sequence shown here is derived from an EMBL/GenBank/DDBJ whole genome shotgun (WGS) entry which is preliminary data.</text>
</comment>
<keyword evidence="3" id="KW-1185">Reference proteome</keyword>
<dbReference type="PANTHER" id="PTHR47332:SF4">
    <property type="entry name" value="SET DOMAIN-CONTAINING PROTEIN 5"/>
    <property type="match status" value="1"/>
</dbReference>
<dbReference type="InterPro" id="IPR053185">
    <property type="entry name" value="SET_domain_protein"/>
</dbReference>
<sequence>MEKIKSALPKLEALYNSRGDGCYYKLQQSNERGAFLVATREIQTGEVILIERPLGKQPSEPTPALLQQREVAPLLETMQRCARTHGHLTGTSRYPPEVRHALDRLTELQTKEFVLKSPDLGAIWKLADSHRCAEKGDRVMIDGLKSDAGQKLNGLEGQVVGIDEKDKHRLAVELSTNNSKGTKSNKKSIKRENLKTLGGILRTNAFVDNHETTMLIFKDLSRINHACGDAANVIKICDEKDRAFVLARCDIASGQELLIDYIPGEKEEDRLDYLQMKYNFRCQCKMHTYM</sequence>
<dbReference type="Gene3D" id="6.10.140.2220">
    <property type="match status" value="1"/>
</dbReference>
<dbReference type="PANTHER" id="PTHR47332">
    <property type="entry name" value="SET DOMAIN-CONTAINING PROTEIN 5"/>
    <property type="match status" value="1"/>
</dbReference>
<protein>
    <recommendedName>
        <fullName evidence="1">SET domain-containing protein</fullName>
    </recommendedName>
</protein>
<dbReference type="Pfam" id="PF00856">
    <property type="entry name" value="SET"/>
    <property type="match status" value="1"/>
</dbReference>
<feature type="domain" description="SET" evidence="1">
    <location>
        <begin position="9"/>
        <end position="262"/>
    </location>
</feature>
<accession>A0A9N8DFZ3</accession>
<evidence type="ECO:0000313" key="3">
    <source>
        <dbReference type="Proteomes" id="UP001153069"/>
    </source>
</evidence>
<reference evidence="2" key="1">
    <citation type="submission" date="2020-06" db="EMBL/GenBank/DDBJ databases">
        <authorList>
            <consortium name="Plant Systems Biology data submission"/>
        </authorList>
    </citation>
    <scope>NUCLEOTIDE SEQUENCE</scope>
    <source>
        <strain evidence="2">D6</strain>
    </source>
</reference>
<dbReference type="Gene3D" id="2.170.270.10">
    <property type="entry name" value="SET domain"/>
    <property type="match status" value="1"/>
</dbReference>
<proteinExistence type="predicted"/>
<dbReference type="SUPFAM" id="SSF82199">
    <property type="entry name" value="SET domain"/>
    <property type="match status" value="1"/>
</dbReference>
<organism evidence="2 3">
    <name type="scientific">Seminavis robusta</name>
    <dbReference type="NCBI Taxonomy" id="568900"/>
    <lineage>
        <taxon>Eukaryota</taxon>
        <taxon>Sar</taxon>
        <taxon>Stramenopiles</taxon>
        <taxon>Ochrophyta</taxon>
        <taxon>Bacillariophyta</taxon>
        <taxon>Bacillariophyceae</taxon>
        <taxon>Bacillariophycidae</taxon>
        <taxon>Naviculales</taxon>
        <taxon>Naviculaceae</taxon>
        <taxon>Seminavis</taxon>
    </lineage>
</organism>
<dbReference type="PROSITE" id="PS50280">
    <property type="entry name" value="SET"/>
    <property type="match status" value="1"/>
</dbReference>
<dbReference type="EMBL" id="CAICTM010000049">
    <property type="protein sequence ID" value="CAB9498964.1"/>
    <property type="molecule type" value="Genomic_DNA"/>
</dbReference>
<dbReference type="AlphaFoldDB" id="A0A9N8DFZ3"/>
<dbReference type="InterPro" id="IPR001214">
    <property type="entry name" value="SET_dom"/>
</dbReference>